<evidence type="ECO:0000256" key="12">
    <source>
        <dbReference type="ARBA" id="ARBA00023316"/>
    </source>
</evidence>
<evidence type="ECO:0000256" key="14">
    <source>
        <dbReference type="ARBA" id="ARBA00049902"/>
    </source>
</evidence>
<evidence type="ECO:0000256" key="3">
    <source>
        <dbReference type="ARBA" id="ARBA00007739"/>
    </source>
</evidence>
<dbReference type="Pfam" id="PF00912">
    <property type="entry name" value="Transgly"/>
    <property type="match status" value="1"/>
</dbReference>
<dbReference type="Proteomes" id="UP000001868">
    <property type="component" value="Chromosome"/>
</dbReference>
<keyword evidence="16" id="KW-0812">Transmembrane</keyword>
<keyword evidence="8" id="KW-0378">Hydrolase</keyword>
<evidence type="ECO:0000313" key="20">
    <source>
        <dbReference type="Proteomes" id="UP000001868"/>
    </source>
</evidence>
<dbReference type="FunFam" id="1.10.3810.10:FF:000001">
    <property type="entry name" value="Penicillin-binding protein 1A"/>
    <property type="match status" value="1"/>
</dbReference>
<reference evidence="19 20" key="1">
    <citation type="journal article" date="2008" name="BMC Genomics">
        <title>Complete genome of Phenylobacterium zucineum - a novel facultative intracellular bacterium isolated from human erythroleukemia cell line K562.</title>
        <authorList>
            <person name="Luo Y."/>
            <person name="Xu X."/>
            <person name="Ding Z."/>
            <person name="Liu Z."/>
            <person name="Zhang B."/>
            <person name="Yan Z."/>
            <person name="Sun J."/>
            <person name="Hu S."/>
            <person name="Hu X."/>
        </authorList>
    </citation>
    <scope>NUCLEOTIDE SEQUENCE [LARGE SCALE GENOMIC DNA]</scope>
    <source>
        <strain evidence="19 20">HLK1</strain>
    </source>
</reference>
<comment type="pathway">
    <text evidence="1">Cell wall biogenesis; peptidoglycan biosynthesis.</text>
</comment>
<dbReference type="InterPro" id="IPR012338">
    <property type="entry name" value="Beta-lactam/transpept-like"/>
</dbReference>
<keyword evidence="9" id="KW-0133">Cell shape</keyword>
<dbReference type="AlphaFoldDB" id="B4RD41"/>
<dbReference type="InterPro" id="IPR050396">
    <property type="entry name" value="Glycosyltr_51/Transpeptidase"/>
</dbReference>
<keyword evidence="16" id="KW-1133">Transmembrane helix</keyword>
<evidence type="ECO:0000256" key="4">
    <source>
        <dbReference type="ARBA" id="ARBA00022645"/>
    </source>
</evidence>
<dbReference type="STRING" id="450851.PHZ_c0231"/>
<dbReference type="SUPFAM" id="SSF53955">
    <property type="entry name" value="Lysozyme-like"/>
    <property type="match status" value="1"/>
</dbReference>
<evidence type="ECO:0000256" key="5">
    <source>
        <dbReference type="ARBA" id="ARBA00022670"/>
    </source>
</evidence>
<dbReference type="GO" id="GO:0009252">
    <property type="term" value="P:peptidoglycan biosynthetic process"/>
    <property type="evidence" value="ECO:0007669"/>
    <property type="project" value="UniProtKB-UniPathway"/>
</dbReference>
<dbReference type="InterPro" id="IPR036950">
    <property type="entry name" value="PBP_transglycosylase"/>
</dbReference>
<dbReference type="GO" id="GO:0030288">
    <property type="term" value="C:outer membrane-bounded periplasmic space"/>
    <property type="evidence" value="ECO:0007669"/>
    <property type="project" value="TreeGrafter"/>
</dbReference>
<keyword evidence="4 19" id="KW-0121">Carboxypeptidase</keyword>
<keyword evidence="10" id="KW-0573">Peptidoglycan synthesis</keyword>
<name>B4RD41_PHEZH</name>
<keyword evidence="7" id="KW-0808">Transferase</keyword>
<keyword evidence="12" id="KW-0961">Cell wall biogenesis/degradation</keyword>
<dbReference type="EMBL" id="CP000747">
    <property type="protein sequence ID" value="ACG76645.1"/>
    <property type="molecule type" value="Genomic_DNA"/>
</dbReference>
<dbReference type="PANTHER" id="PTHR32282:SF33">
    <property type="entry name" value="PEPTIDOGLYCAN GLYCOSYLTRANSFERASE"/>
    <property type="match status" value="1"/>
</dbReference>
<evidence type="ECO:0000256" key="11">
    <source>
        <dbReference type="ARBA" id="ARBA00023268"/>
    </source>
</evidence>
<keyword evidence="16" id="KW-0472">Membrane</keyword>
<feature type="domain" description="Glycosyl transferase family 51" evidence="18">
    <location>
        <begin position="98"/>
        <end position="265"/>
    </location>
</feature>
<keyword evidence="11" id="KW-0511">Multifunctional enzyme</keyword>
<dbReference type="InterPro" id="IPR001264">
    <property type="entry name" value="Glyco_trans_51"/>
</dbReference>
<dbReference type="KEGG" id="pzu:PHZ_c0231"/>
<dbReference type="CAZy" id="GT51">
    <property type="family name" value="Glycosyltransferase Family 51"/>
</dbReference>
<evidence type="ECO:0000256" key="8">
    <source>
        <dbReference type="ARBA" id="ARBA00022801"/>
    </source>
</evidence>
<evidence type="ECO:0000256" key="2">
    <source>
        <dbReference type="ARBA" id="ARBA00007090"/>
    </source>
</evidence>
<feature type="domain" description="Penicillin-binding protein transpeptidase" evidence="17">
    <location>
        <begin position="358"/>
        <end position="612"/>
    </location>
</feature>
<dbReference type="Gene3D" id="1.10.3810.10">
    <property type="entry name" value="Biosynthetic peptidoglycan transglycosylase-like"/>
    <property type="match status" value="1"/>
</dbReference>
<dbReference type="GO" id="GO:0071555">
    <property type="term" value="P:cell wall organization"/>
    <property type="evidence" value="ECO:0007669"/>
    <property type="project" value="UniProtKB-KW"/>
</dbReference>
<dbReference type="eggNOG" id="COG0744">
    <property type="taxonomic scope" value="Bacteria"/>
</dbReference>
<comment type="similarity">
    <text evidence="2">In the C-terminal section; belongs to the transpeptidase family.</text>
</comment>
<sequence length="680" mass="74612">MARPPGLGRPQSVRTTQEMANAGGGGRAPRPPRGKRSPLQALIYWTLVLGVWGLIFLVAFFAVFAVDLPDTSTLYDVKRQPSVSYLDRSGALVAVRGSQYAPPVDLDRLPEHVPEAFIAIEDRWYYWHFGFNPWGIVRSQLYNMRRESGPLRGGSTITQQLARNLFLTPSQNYRRKAQELILAVWLEARFSKKQILELYLNRVYFGAGAYGIEAASQRYFGKPAEKLTLGESALLAGMMKGPSRYSPVSATERAARRATVVLDKMVEADFITPQEREAAIRTKVRVNPVLANQRAQYFTDWVDDQVRSLVGEPTEDLVVETTLDLPLQAAAEQALKRGVEAAKDQGVEQGALVSIDGEGRVRAYVGGTNYLQTQFDRATMARRQAGSAFKPFVYLTAVEAGRTPNTPVVDEPIKIGNWEPRNYTQRYLGPMTLQTALQESINTVAARLANEVGTSNVAATARRLGITSNIQLDPSMALGAVEVSPLEMAQAFAPFANGGFLARGYGIERIRTSSGRVLYDHSVDQAPRQAVIGQPALAYMNQMMRQVILQGTGARANVPGYDIAGKTGTTSDYRDAWFVGYTGGFVTAVWVGKDNNTPMRRVTGGGAPAGIWKDFMTAALPRLAVQPIPGSDLPPPPEPDPIGDLIDGVTDFFGGRRDETPPSEFDEPAPPRRAREEPLF</sequence>
<evidence type="ECO:0000256" key="16">
    <source>
        <dbReference type="SAM" id="Phobius"/>
    </source>
</evidence>
<proteinExistence type="inferred from homology"/>
<dbReference type="HOGENOM" id="CLU_006354_2_4_5"/>
<dbReference type="GO" id="GO:0008658">
    <property type="term" value="F:penicillin binding"/>
    <property type="evidence" value="ECO:0007669"/>
    <property type="project" value="InterPro"/>
</dbReference>
<dbReference type="InterPro" id="IPR001460">
    <property type="entry name" value="PCN-bd_Tpept"/>
</dbReference>
<dbReference type="UniPathway" id="UPA00219"/>
<accession>B4RD41</accession>
<evidence type="ECO:0000256" key="9">
    <source>
        <dbReference type="ARBA" id="ARBA00022960"/>
    </source>
</evidence>
<dbReference type="InterPro" id="IPR023346">
    <property type="entry name" value="Lysozyme-like_dom_sf"/>
</dbReference>
<evidence type="ECO:0000259" key="18">
    <source>
        <dbReference type="Pfam" id="PF00912"/>
    </source>
</evidence>
<evidence type="ECO:0000256" key="1">
    <source>
        <dbReference type="ARBA" id="ARBA00004752"/>
    </source>
</evidence>
<keyword evidence="6" id="KW-0328">Glycosyltransferase</keyword>
<dbReference type="GO" id="GO:0008955">
    <property type="term" value="F:peptidoglycan glycosyltransferase activity"/>
    <property type="evidence" value="ECO:0007669"/>
    <property type="project" value="UniProtKB-EC"/>
</dbReference>
<dbReference type="Pfam" id="PF00905">
    <property type="entry name" value="Transpeptidase"/>
    <property type="match status" value="1"/>
</dbReference>
<dbReference type="NCBIfam" id="TIGR02074">
    <property type="entry name" value="PBP_1a_fam"/>
    <property type="match status" value="1"/>
</dbReference>
<comment type="similarity">
    <text evidence="3">In the N-terminal section; belongs to the glycosyltransferase 51 family.</text>
</comment>
<organism evidence="19 20">
    <name type="scientific">Phenylobacterium zucineum (strain HLK1)</name>
    <dbReference type="NCBI Taxonomy" id="450851"/>
    <lineage>
        <taxon>Bacteria</taxon>
        <taxon>Pseudomonadati</taxon>
        <taxon>Pseudomonadota</taxon>
        <taxon>Alphaproteobacteria</taxon>
        <taxon>Caulobacterales</taxon>
        <taxon>Caulobacteraceae</taxon>
        <taxon>Phenylobacterium</taxon>
    </lineage>
</organism>
<keyword evidence="20" id="KW-1185">Reference proteome</keyword>
<feature type="compositionally biased region" description="Basic and acidic residues" evidence="15">
    <location>
        <begin position="669"/>
        <end position="680"/>
    </location>
</feature>
<evidence type="ECO:0000313" key="19">
    <source>
        <dbReference type="EMBL" id="ACG76645.1"/>
    </source>
</evidence>
<comment type="catalytic activity">
    <reaction evidence="13">
        <text>Preferential cleavage: (Ac)2-L-Lys-D-Ala-|-D-Ala. Also transpeptidation of peptidyl-alanyl moieties that are N-acyl substituents of D-alanine.</text>
        <dbReference type="EC" id="3.4.16.4"/>
    </reaction>
</comment>
<dbReference type="GO" id="GO:0009002">
    <property type="term" value="F:serine-type D-Ala-D-Ala carboxypeptidase activity"/>
    <property type="evidence" value="ECO:0007669"/>
    <property type="project" value="UniProtKB-EC"/>
</dbReference>
<evidence type="ECO:0000256" key="6">
    <source>
        <dbReference type="ARBA" id="ARBA00022676"/>
    </source>
</evidence>
<feature type="transmembrane region" description="Helical" evidence="16">
    <location>
        <begin position="42"/>
        <end position="66"/>
    </location>
</feature>
<comment type="catalytic activity">
    <reaction evidence="14">
        <text>[GlcNAc-(1-&gt;4)-Mur2Ac(oyl-L-Ala-gamma-D-Glu-L-Lys-D-Ala-D-Ala)](n)-di-trans,octa-cis-undecaprenyl diphosphate + beta-D-GlcNAc-(1-&gt;4)-Mur2Ac(oyl-L-Ala-gamma-D-Glu-L-Lys-D-Ala-D-Ala)-di-trans,octa-cis-undecaprenyl diphosphate = [GlcNAc-(1-&gt;4)-Mur2Ac(oyl-L-Ala-gamma-D-Glu-L-Lys-D-Ala-D-Ala)](n+1)-di-trans,octa-cis-undecaprenyl diphosphate + di-trans,octa-cis-undecaprenyl diphosphate + H(+)</text>
        <dbReference type="Rhea" id="RHEA:23708"/>
        <dbReference type="Rhea" id="RHEA-COMP:9602"/>
        <dbReference type="Rhea" id="RHEA-COMP:9603"/>
        <dbReference type="ChEBI" id="CHEBI:15378"/>
        <dbReference type="ChEBI" id="CHEBI:58405"/>
        <dbReference type="ChEBI" id="CHEBI:60033"/>
        <dbReference type="ChEBI" id="CHEBI:78435"/>
        <dbReference type="EC" id="2.4.99.28"/>
    </reaction>
</comment>
<feature type="region of interest" description="Disordered" evidence="15">
    <location>
        <begin position="627"/>
        <end position="680"/>
    </location>
</feature>
<dbReference type="Gene3D" id="3.40.710.10">
    <property type="entry name" value="DD-peptidase/beta-lactamase superfamily"/>
    <property type="match status" value="1"/>
</dbReference>
<evidence type="ECO:0000256" key="7">
    <source>
        <dbReference type="ARBA" id="ARBA00022679"/>
    </source>
</evidence>
<evidence type="ECO:0000256" key="13">
    <source>
        <dbReference type="ARBA" id="ARBA00034000"/>
    </source>
</evidence>
<dbReference type="SUPFAM" id="SSF56601">
    <property type="entry name" value="beta-lactamase/transpeptidase-like"/>
    <property type="match status" value="1"/>
</dbReference>
<feature type="region of interest" description="Disordered" evidence="15">
    <location>
        <begin position="1"/>
        <end position="33"/>
    </location>
</feature>
<evidence type="ECO:0000259" key="17">
    <source>
        <dbReference type="Pfam" id="PF00905"/>
    </source>
</evidence>
<dbReference type="GO" id="GO:0008360">
    <property type="term" value="P:regulation of cell shape"/>
    <property type="evidence" value="ECO:0007669"/>
    <property type="project" value="UniProtKB-KW"/>
</dbReference>
<protein>
    <submittedName>
        <fullName evidence="19">Membrane carboxypeptidase (Penicillin-binding protein)</fullName>
    </submittedName>
</protein>
<gene>
    <name evidence="19" type="ordered locus">PHZ_c0231</name>
</gene>
<evidence type="ECO:0000256" key="10">
    <source>
        <dbReference type="ARBA" id="ARBA00022984"/>
    </source>
</evidence>
<dbReference type="GO" id="GO:0006508">
    <property type="term" value="P:proteolysis"/>
    <property type="evidence" value="ECO:0007669"/>
    <property type="project" value="UniProtKB-KW"/>
</dbReference>
<evidence type="ECO:0000256" key="15">
    <source>
        <dbReference type="SAM" id="MobiDB-lite"/>
    </source>
</evidence>
<keyword evidence="5" id="KW-0645">Protease</keyword>
<dbReference type="PANTHER" id="PTHR32282">
    <property type="entry name" value="BINDING PROTEIN TRANSPEPTIDASE, PUTATIVE-RELATED"/>
    <property type="match status" value="1"/>
</dbReference>